<organism evidence="11 12">
    <name type="scientific">Eremothecium sinecaudum</name>
    <dbReference type="NCBI Taxonomy" id="45286"/>
    <lineage>
        <taxon>Eukaryota</taxon>
        <taxon>Fungi</taxon>
        <taxon>Dikarya</taxon>
        <taxon>Ascomycota</taxon>
        <taxon>Saccharomycotina</taxon>
        <taxon>Saccharomycetes</taxon>
        <taxon>Saccharomycetales</taxon>
        <taxon>Saccharomycetaceae</taxon>
        <taxon>Eremothecium</taxon>
    </lineage>
</organism>
<dbReference type="Pfam" id="PF13646">
    <property type="entry name" value="HEAT_2"/>
    <property type="match status" value="2"/>
</dbReference>
<comment type="cofactor">
    <cofactor evidence="9">
        <name>Fe(2+)</name>
        <dbReference type="ChEBI" id="CHEBI:29033"/>
    </cofactor>
    <text evidence="9">Binds 2 Fe(2+) ions per subunit.</text>
</comment>
<evidence type="ECO:0000313" key="12">
    <source>
        <dbReference type="Proteomes" id="UP000243052"/>
    </source>
</evidence>
<keyword evidence="4" id="KW-0677">Repeat</keyword>
<protein>
    <recommendedName>
        <fullName evidence="9">Deoxyhypusine hydroxylase</fullName>
        <shortName evidence="9">DOHH</shortName>
        <ecNumber evidence="9">1.14.99.29</ecNumber>
    </recommendedName>
    <alternativeName>
        <fullName evidence="9">Deoxyhypusine dioxygenase</fullName>
    </alternativeName>
    <alternativeName>
        <fullName evidence="9">Deoxyhypusine monooxygenase</fullName>
    </alternativeName>
</protein>
<dbReference type="Gene3D" id="1.25.10.10">
    <property type="entry name" value="Leucine-rich Repeat Variant"/>
    <property type="match status" value="2"/>
</dbReference>
<comment type="subcellular location">
    <subcellularLocation>
        <location evidence="9">Cytoplasm</location>
    </subcellularLocation>
    <subcellularLocation>
        <location evidence="9">Nucleus</location>
    </subcellularLocation>
</comment>
<keyword evidence="8 9" id="KW-0386">Hypusine biosynthesis</keyword>
<reference evidence="11 12" key="1">
    <citation type="submission" date="2016-01" db="EMBL/GenBank/DDBJ databases">
        <title>Genome sequence of the yeast Holleya sinecauda.</title>
        <authorList>
            <person name="Dietrich F.S."/>
        </authorList>
    </citation>
    <scope>NUCLEOTIDE SEQUENCE [LARGE SCALE GENOMIC DNA]</scope>
    <source>
        <strain evidence="11 12">ATCC 58844</strain>
    </source>
</reference>
<comment type="similarity">
    <text evidence="9">Belongs to the deoxyhypusine hydroxylase family.</text>
</comment>
<evidence type="ECO:0000256" key="9">
    <source>
        <dbReference type="HAMAP-Rule" id="MF_03101"/>
    </source>
</evidence>
<dbReference type="PANTHER" id="PTHR12697">
    <property type="entry name" value="PBS LYASE HEAT-LIKE PROTEIN"/>
    <property type="match status" value="1"/>
</dbReference>
<dbReference type="EMBL" id="CP014246">
    <property type="protein sequence ID" value="AMD21571.1"/>
    <property type="molecule type" value="Genomic_DNA"/>
</dbReference>
<dbReference type="PROSITE" id="PS50176">
    <property type="entry name" value="ARM_REPEAT"/>
    <property type="match status" value="1"/>
</dbReference>
<evidence type="ECO:0000256" key="5">
    <source>
        <dbReference type="ARBA" id="ARBA00023002"/>
    </source>
</evidence>
<name>A0A109UXN2_9SACH</name>
<proteinExistence type="inferred from homology"/>
<feature type="binding site" evidence="9">
    <location>
        <position position="269"/>
    </location>
    <ligand>
        <name>Fe cation</name>
        <dbReference type="ChEBI" id="CHEBI:24875"/>
        <label>2</label>
    </ligand>
</feature>
<comment type="function">
    <text evidence="9">Catalyzes the hydroxylation of the N(6)-(4-aminobutyl)-L-lysine intermediate to form hypusine, an essential post-translational modification only found in mature eIF-5A factor.</text>
</comment>
<comment type="pathway">
    <text evidence="2 9">Protein modification; eIF5A hypusination.</text>
</comment>
<accession>A0A109UXN2</accession>
<keyword evidence="9" id="KW-0539">Nucleus</keyword>
<dbReference type="PANTHER" id="PTHR12697:SF5">
    <property type="entry name" value="DEOXYHYPUSINE HYDROXYLASE"/>
    <property type="match status" value="1"/>
</dbReference>
<dbReference type="EC" id="1.14.99.29" evidence="9"/>
<dbReference type="InterPro" id="IPR027517">
    <property type="entry name" value="Deoxyhypusine_hydroxylase"/>
</dbReference>
<evidence type="ECO:0000256" key="2">
    <source>
        <dbReference type="ARBA" id="ARBA00005041"/>
    </source>
</evidence>
<feature type="binding site" evidence="9">
    <location>
        <position position="237"/>
    </location>
    <ligand>
        <name>Fe cation</name>
        <dbReference type="ChEBI" id="CHEBI:24875"/>
        <label>2</label>
    </ligand>
</feature>
<feature type="repeat" description="ARM" evidence="10">
    <location>
        <begin position="249"/>
        <end position="282"/>
    </location>
</feature>
<dbReference type="AlphaFoldDB" id="A0A109UXN2"/>
<dbReference type="SUPFAM" id="SSF48371">
    <property type="entry name" value="ARM repeat"/>
    <property type="match status" value="1"/>
</dbReference>
<feature type="binding site" evidence="9">
    <location>
        <position position="112"/>
    </location>
    <ligand>
        <name>Fe cation</name>
        <dbReference type="ChEBI" id="CHEBI:24875"/>
        <label>1</label>
    </ligand>
</feature>
<evidence type="ECO:0000256" key="6">
    <source>
        <dbReference type="ARBA" id="ARBA00023004"/>
    </source>
</evidence>
<evidence type="ECO:0000313" key="11">
    <source>
        <dbReference type="EMBL" id="AMD21571.1"/>
    </source>
</evidence>
<sequence>MSTNFEKQLEQDIDNASLESLRDILIDKSGDNKLTNRFRALFNLKCVAELYEEKPEDAEKAVNYICECFQDESELLKHEVAYVLGQTKNLKSASKLREVMLDQSQQCMVRHEASEALGALGDKESIPALEKSLKEDPSIEVRQTSELAIERIKWKHSEAAKSEKLQTSLYSSIDPAPPLALDKDYDIAELKSILNNGDEPLFKRYRAMFRLRDIGTDEACFALASGFNDPSALFRHEIAYVFGQLGNPCVVPNLVEVLKRPNEAPMVRHEAAEALGSIATDEVFPILKEHAKDSDEVVRESALVALDMYEYENSNELEYAPA</sequence>
<dbReference type="UniPathway" id="UPA00354"/>
<evidence type="ECO:0000256" key="10">
    <source>
        <dbReference type="PROSITE-ProRule" id="PRU00259"/>
    </source>
</evidence>
<dbReference type="GO" id="GO:0005737">
    <property type="term" value="C:cytoplasm"/>
    <property type="evidence" value="ECO:0007669"/>
    <property type="project" value="UniProtKB-SubCell"/>
</dbReference>
<dbReference type="InterPro" id="IPR000225">
    <property type="entry name" value="Armadillo"/>
</dbReference>
<dbReference type="STRING" id="45286.A0A109UXN2"/>
<dbReference type="OrthoDB" id="421002at2759"/>
<dbReference type="HAMAP" id="MF_03101">
    <property type="entry name" value="Deoxyhypusine_hydroxylase"/>
    <property type="match status" value="1"/>
</dbReference>
<keyword evidence="9" id="KW-0963">Cytoplasm</keyword>
<evidence type="ECO:0000256" key="1">
    <source>
        <dbReference type="ARBA" id="ARBA00000068"/>
    </source>
</evidence>
<dbReference type="Proteomes" id="UP000243052">
    <property type="component" value="Chromosome vi"/>
</dbReference>
<feature type="binding site" evidence="9">
    <location>
        <position position="79"/>
    </location>
    <ligand>
        <name>Fe cation</name>
        <dbReference type="ChEBI" id="CHEBI:24875"/>
        <label>1</label>
    </ligand>
</feature>
<dbReference type="GO" id="GO:0046872">
    <property type="term" value="F:metal ion binding"/>
    <property type="evidence" value="ECO:0007669"/>
    <property type="project" value="UniProtKB-KW"/>
</dbReference>
<keyword evidence="6 9" id="KW-0408">Iron</keyword>
<dbReference type="GO" id="GO:0019135">
    <property type="term" value="F:deoxyhypusine monooxygenase activity"/>
    <property type="evidence" value="ECO:0007669"/>
    <property type="project" value="UniProtKB-UniRule"/>
</dbReference>
<feature type="binding site" evidence="9">
    <location>
        <position position="270"/>
    </location>
    <ligand>
        <name>Fe cation</name>
        <dbReference type="ChEBI" id="CHEBI:24875"/>
        <label>2</label>
    </ligand>
</feature>
<dbReference type="FunFam" id="1.25.10.10:FF:000099">
    <property type="entry name" value="Deoxyhypusine hydroxylase"/>
    <property type="match status" value="1"/>
</dbReference>
<dbReference type="GeneID" id="28724865"/>
<dbReference type="InterPro" id="IPR011989">
    <property type="entry name" value="ARM-like"/>
</dbReference>
<keyword evidence="3 9" id="KW-0479">Metal-binding</keyword>
<evidence type="ECO:0000256" key="4">
    <source>
        <dbReference type="ARBA" id="ARBA00022737"/>
    </source>
</evidence>
<dbReference type="InterPro" id="IPR016024">
    <property type="entry name" value="ARM-type_fold"/>
</dbReference>
<dbReference type="InterPro" id="IPR004155">
    <property type="entry name" value="PBS_lyase_HEAT"/>
</dbReference>
<dbReference type="SMART" id="SM00567">
    <property type="entry name" value="EZ_HEAT"/>
    <property type="match status" value="5"/>
</dbReference>
<comment type="catalytic activity">
    <reaction evidence="1 9">
        <text>[eIF5A protein]-deoxyhypusine + AH2 + O2 = [eIF5A protein]-hypusine + A + H2O</text>
        <dbReference type="Rhea" id="RHEA:14101"/>
        <dbReference type="Rhea" id="RHEA-COMP:10144"/>
        <dbReference type="Rhea" id="RHEA-COMP:12592"/>
        <dbReference type="ChEBI" id="CHEBI:13193"/>
        <dbReference type="ChEBI" id="CHEBI:15377"/>
        <dbReference type="ChEBI" id="CHEBI:15379"/>
        <dbReference type="ChEBI" id="CHEBI:17499"/>
        <dbReference type="ChEBI" id="CHEBI:82657"/>
        <dbReference type="ChEBI" id="CHEBI:91175"/>
        <dbReference type="EC" id="1.14.99.29"/>
    </reaction>
</comment>
<feature type="binding site" evidence="9">
    <location>
        <position position="111"/>
    </location>
    <ligand>
        <name>Fe cation</name>
        <dbReference type="ChEBI" id="CHEBI:24875"/>
        <label>1</label>
    </ligand>
</feature>
<evidence type="ECO:0000256" key="7">
    <source>
        <dbReference type="ARBA" id="ARBA00023033"/>
    </source>
</evidence>
<keyword evidence="12" id="KW-1185">Reference proteome</keyword>
<keyword evidence="7 9" id="KW-0503">Monooxygenase</keyword>
<feature type="binding site" evidence="9">
    <location>
        <position position="78"/>
    </location>
    <ligand>
        <name>Fe cation</name>
        <dbReference type="ChEBI" id="CHEBI:24875"/>
        <label>1</label>
    </ligand>
</feature>
<keyword evidence="5 9" id="KW-0560">Oxidoreductase</keyword>
<dbReference type="GO" id="GO:0005634">
    <property type="term" value="C:nucleus"/>
    <property type="evidence" value="ECO:0007669"/>
    <property type="project" value="UniProtKB-SubCell"/>
</dbReference>
<gene>
    <name evidence="9" type="primary">LIA1</name>
    <name evidence="11" type="ORF">AW171_hschr63530</name>
</gene>
<evidence type="ECO:0000256" key="3">
    <source>
        <dbReference type="ARBA" id="ARBA00022723"/>
    </source>
</evidence>
<evidence type="ECO:0000256" key="8">
    <source>
        <dbReference type="ARBA" id="ARBA00023256"/>
    </source>
</evidence>
<dbReference type="RefSeq" id="XP_017988567.1">
    <property type="nucleotide sequence ID" value="XM_018133307.1"/>
</dbReference>
<feature type="binding site" evidence="9">
    <location>
        <position position="236"/>
    </location>
    <ligand>
        <name>Fe cation</name>
        <dbReference type="ChEBI" id="CHEBI:24875"/>
        <label>2</label>
    </ligand>
</feature>